<dbReference type="AlphaFoldDB" id="A0AAV2IN28"/>
<accession>A0AAV2IN28</accession>
<protein>
    <submittedName>
        <fullName evidence="2">Uncharacterized protein</fullName>
    </submittedName>
</protein>
<evidence type="ECO:0000313" key="2">
    <source>
        <dbReference type="EMBL" id="CAL1547252.1"/>
    </source>
</evidence>
<organism evidence="2 3">
    <name type="scientific">Lymnaea stagnalis</name>
    <name type="common">Great pond snail</name>
    <name type="synonym">Helix stagnalis</name>
    <dbReference type="NCBI Taxonomy" id="6523"/>
    <lineage>
        <taxon>Eukaryota</taxon>
        <taxon>Metazoa</taxon>
        <taxon>Spiralia</taxon>
        <taxon>Lophotrochozoa</taxon>
        <taxon>Mollusca</taxon>
        <taxon>Gastropoda</taxon>
        <taxon>Heterobranchia</taxon>
        <taxon>Euthyneura</taxon>
        <taxon>Panpulmonata</taxon>
        <taxon>Hygrophila</taxon>
        <taxon>Lymnaeoidea</taxon>
        <taxon>Lymnaeidae</taxon>
        <taxon>Lymnaea</taxon>
    </lineage>
</organism>
<gene>
    <name evidence="2" type="ORF">GSLYS_00020577001</name>
</gene>
<sequence length="225" mass="25596">MLRLSLLVCLVLSAAAFVTSVQHGNWTLVFRGQRDINQAVTDRWLSNNMHDDNPVSPSLAVHCYRLDMVISCPIHFRSHILDKWSNIDKVKFAIYNAGSEVKSIIFNGTRTTRINWFQKSRVLSSSWSSLDNDTGIVDFAFNSRQGPPQKRRFAINTYGGCQGDTTYFEIFDTAYDGCMTTYKLSLETYPRFLYSPFEARVRISAGPTVYKLADIFAVFVQFTAP</sequence>
<keyword evidence="1" id="KW-0732">Signal</keyword>
<feature type="chain" id="PRO_5044010631" evidence="1">
    <location>
        <begin position="17"/>
        <end position="225"/>
    </location>
</feature>
<keyword evidence="3" id="KW-1185">Reference proteome</keyword>
<proteinExistence type="predicted"/>
<dbReference type="EMBL" id="CAXITT010000931">
    <property type="protein sequence ID" value="CAL1547252.1"/>
    <property type="molecule type" value="Genomic_DNA"/>
</dbReference>
<evidence type="ECO:0000256" key="1">
    <source>
        <dbReference type="SAM" id="SignalP"/>
    </source>
</evidence>
<comment type="caution">
    <text evidence="2">The sequence shown here is derived from an EMBL/GenBank/DDBJ whole genome shotgun (WGS) entry which is preliminary data.</text>
</comment>
<name>A0AAV2IN28_LYMST</name>
<dbReference type="Proteomes" id="UP001497497">
    <property type="component" value="Unassembled WGS sequence"/>
</dbReference>
<feature type="signal peptide" evidence="1">
    <location>
        <begin position="1"/>
        <end position="16"/>
    </location>
</feature>
<evidence type="ECO:0000313" key="3">
    <source>
        <dbReference type="Proteomes" id="UP001497497"/>
    </source>
</evidence>
<reference evidence="2 3" key="1">
    <citation type="submission" date="2024-04" db="EMBL/GenBank/DDBJ databases">
        <authorList>
            <consortium name="Genoscope - CEA"/>
            <person name="William W."/>
        </authorList>
    </citation>
    <scope>NUCLEOTIDE SEQUENCE [LARGE SCALE GENOMIC DNA]</scope>
</reference>